<dbReference type="AlphaFoldDB" id="A0A316VAI6"/>
<dbReference type="Gene3D" id="3.30.70.100">
    <property type="match status" value="1"/>
</dbReference>
<dbReference type="RefSeq" id="XP_025354794.1">
    <property type="nucleotide sequence ID" value="XM_025502162.1"/>
</dbReference>
<dbReference type="SUPFAM" id="SSF54909">
    <property type="entry name" value="Dimeric alpha+beta barrel"/>
    <property type="match status" value="1"/>
</dbReference>
<accession>A0A316VAI6</accession>
<protein>
    <submittedName>
        <fullName evidence="2">Uncharacterized protein</fullName>
    </submittedName>
</protein>
<dbReference type="EMBL" id="KZ819603">
    <property type="protein sequence ID" value="PWN34492.1"/>
    <property type="molecule type" value="Genomic_DNA"/>
</dbReference>
<proteinExistence type="predicted"/>
<reference evidence="2 3" key="1">
    <citation type="journal article" date="2018" name="Mol. Biol. Evol.">
        <title>Broad Genomic Sampling Reveals a Smut Pathogenic Ancestry of the Fungal Clade Ustilaginomycotina.</title>
        <authorList>
            <person name="Kijpornyongpan T."/>
            <person name="Mondo S.J."/>
            <person name="Barry K."/>
            <person name="Sandor L."/>
            <person name="Lee J."/>
            <person name="Lipzen A."/>
            <person name="Pangilinan J."/>
            <person name="LaButti K."/>
            <person name="Hainaut M."/>
            <person name="Henrissat B."/>
            <person name="Grigoriev I.V."/>
            <person name="Spatafora J.W."/>
            <person name="Aime M.C."/>
        </authorList>
    </citation>
    <scope>NUCLEOTIDE SEQUENCE [LARGE SCALE GENOMIC DNA]</scope>
    <source>
        <strain evidence="2 3">MCA 3882</strain>
    </source>
</reference>
<dbReference type="OrthoDB" id="265717at2759"/>
<feature type="region of interest" description="Disordered" evidence="1">
    <location>
        <begin position="129"/>
        <end position="162"/>
    </location>
</feature>
<dbReference type="InParanoid" id="A0A316VAI6"/>
<evidence type="ECO:0000313" key="3">
    <source>
        <dbReference type="Proteomes" id="UP000245771"/>
    </source>
</evidence>
<dbReference type="PANTHER" id="PTHR40257">
    <property type="match status" value="1"/>
</dbReference>
<evidence type="ECO:0000313" key="2">
    <source>
        <dbReference type="EMBL" id="PWN34492.1"/>
    </source>
</evidence>
<keyword evidence="3" id="KW-1185">Reference proteome</keyword>
<dbReference type="GeneID" id="37023943"/>
<dbReference type="PANTHER" id="PTHR40257:SF1">
    <property type="entry name" value="DUF1330 DOMAIN-CONTAINING PROTEIN"/>
    <property type="match status" value="1"/>
</dbReference>
<sequence>MPLCTLHLVQLYRQSEEEPIFAARRRFLHKLLSKSNGNDLNDRLLSACVVRRSVIMATRIDHVRLNKTAWDLVLVMKGSKDEKADQAQPLTLENHPLTKADIANEYTLPIGVPTRLAEGYKSRTEQLNAEAKRSEHLSIESLERKPARSVEQYPPKTSQNLEHSEDLAQLIEDLNKLGTSDGLADGRGPVQQLNFLAFNRSKEDKERYYQYGKGFTQAAKPFGGEPKILAKVVNAEEQQKWQEVSLVNYYSLSHFAGMAASEEYQEINRKYRLPSLDDTTIFCTQEVDLDGLRKRIQIPQSQANL</sequence>
<name>A0A316VAI6_9BASI</name>
<dbReference type="Proteomes" id="UP000245771">
    <property type="component" value="Unassembled WGS sequence"/>
</dbReference>
<feature type="compositionally biased region" description="Basic and acidic residues" evidence="1">
    <location>
        <begin position="129"/>
        <end position="148"/>
    </location>
</feature>
<dbReference type="InterPro" id="IPR011008">
    <property type="entry name" value="Dimeric_a/b-barrel"/>
</dbReference>
<evidence type="ECO:0000256" key="1">
    <source>
        <dbReference type="SAM" id="MobiDB-lite"/>
    </source>
</evidence>
<gene>
    <name evidence="2" type="ORF">FA14DRAFT_30952</name>
</gene>
<organism evidence="2 3">
    <name type="scientific">Meira miltonrushii</name>
    <dbReference type="NCBI Taxonomy" id="1280837"/>
    <lineage>
        <taxon>Eukaryota</taxon>
        <taxon>Fungi</taxon>
        <taxon>Dikarya</taxon>
        <taxon>Basidiomycota</taxon>
        <taxon>Ustilaginomycotina</taxon>
        <taxon>Exobasidiomycetes</taxon>
        <taxon>Exobasidiales</taxon>
        <taxon>Brachybasidiaceae</taxon>
        <taxon>Meira</taxon>
    </lineage>
</organism>